<organism evidence="3 4">
    <name type="scientific">Candidatus Moanibacter tarae</name>
    <dbReference type="NCBI Taxonomy" id="2200854"/>
    <lineage>
        <taxon>Bacteria</taxon>
        <taxon>Pseudomonadati</taxon>
        <taxon>Verrucomicrobiota</taxon>
        <taxon>Opitutia</taxon>
        <taxon>Puniceicoccales</taxon>
        <taxon>Puniceicoccales incertae sedis</taxon>
        <taxon>Candidatus Moanibacter</taxon>
    </lineage>
</organism>
<dbReference type="NCBIfam" id="TIGR00976">
    <property type="entry name" value="CocE_NonD"/>
    <property type="match status" value="2"/>
</dbReference>
<dbReference type="AlphaFoldDB" id="A0A2Z4ACH0"/>
<name>A0A2Z4ACH0_9BACT</name>
<dbReference type="InterPro" id="IPR050585">
    <property type="entry name" value="Xaa-Pro_dipeptidyl-ppase/CocE"/>
</dbReference>
<dbReference type="KEGG" id="mtar:DF168_00998"/>
<sequence length="634" mass="70878">MEFQPDYDFILEEDIIVPARDGVDLATDVYYPKAKSSDSPLPSKYPTLLHRTPYNKTEVEKLTNFCRWFACRGYIAVIQDCRGCFGSGGDVNFLVPEAEDGFDTMQWIKEQEWSNGKVGTWGTSWAGWTQTALAGLGPDNLTTMIPNQSGSNGYSSSVRQGGALELRFLAWAFWHSASNTQSKLKSDLSIDPALNLGAIPFGEWLTRMPIRKGQTQLKLVPQYEKWAFELLTNSDYGEYWKHPSLAPSEHWDSFPDIPILLCGGWYDSYTRATFENYCGLSESKKGPVKVIVGPWTHGSSTQELTYAGNVEFGEEASIGNFRNLHLQWYDYWMRNMDNEVSRLPPVRIFVMGGGGGYRTSSDRLFHGGSWRDENEWPLSRTKFTKFYLHEGGSLSSDHPSATIPSTSYSFDPSFPVPSVGGNVSSLREVGDFPSGLANPALAPISTRVHEVMLPGGYDQVEGATFYGCSPPFLPIGSRPDVLVFQTEPLDRDIEVTGPIEVVLWVTSSAVDTDFTAKLIDVYPSNEWYPLGYSLNLTDSIIRIRYRNGFDQEELLTPGEIVKVGITLYPTSNFFVAGHRIRLDISSSNFPRFDVNPNSGEPLGRNRRTVIADNTIFHCAEQPSHVILPIIPIQC</sequence>
<dbReference type="Proteomes" id="UP000247465">
    <property type="component" value="Chromosome"/>
</dbReference>
<dbReference type="EC" id="3.1.1.84" evidence="3"/>
<dbReference type="Pfam" id="PF08530">
    <property type="entry name" value="PepX_C"/>
    <property type="match status" value="1"/>
</dbReference>
<dbReference type="InterPro" id="IPR000383">
    <property type="entry name" value="Xaa-Pro-like_dom"/>
</dbReference>
<dbReference type="GO" id="GO:0008239">
    <property type="term" value="F:dipeptidyl-peptidase activity"/>
    <property type="evidence" value="ECO:0007669"/>
    <property type="project" value="InterPro"/>
</dbReference>
<dbReference type="PANTHER" id="PTHR43056">
    <property type="entry name" value="PEPTIDASE S9 PROLYL OLIGOPEPTIDASE"/>
    <property type="match status" value="1"/>
</dbReference>
<accession>A0A2Z4ACH0</accession>
<dbReference type="Gene3D" id="3.40.50.1820">
    <property type="entry name" value="alpha/beta hydrolase"/>
    <property type="match status" value="1"/>
</dbReference>
<protein>
    <submittedName>
        <fullName evidence="3">Cocaine esterase</fullName>
        <ecNumber evidence="3">3.1.1.84</ecNumber>
    </submittedName>
</protein>
<evidence type="ECO:0000313" key="3">
    <source>
        <dbReference type="EMBL" id="AWT59803.1"/>
    </source>
</evidence>
<dbReference type="Gene3D" id="1.10.3020.10">
    <property type="entry name" value="alpha-amino acid ester hydrolase ( Helical cap domain)"/>
    <property type="match status" value="1"/>
</dbReference>
<dbReference type="EMBL" id="CP029803">
    <property type="protein sequence ID" value="AWT59803.1"/>
    <property type="molecule type" value="Genomic_DNA"/>
</dbReference>
<keyword evidence="1 3" id="KW-0378">Hydrolase</keyword>
<dbReference type="SMART" id="SM00939">
    <property type="entry name" value="PepX_C"/>
    <property type="match status" value="1"/>
</dbReference>
<feature type="domain" description="Xaa-Pro dipeptidyl-peptidase C-terminal" evidence="2">
    <location>
        <begin position="326"/>
        <end position="626"/>
    </location>
</feature>
<dbReference type="InterPro" id="IPR013736">
    <property type="entry name" value="Xaa-Pro_dipept_C"/>
</dbReference>
<gene>
    <name evidence="3" type="primary">cocE</name>
    <name evidence="3" type="ORF">DF168_00998</name>
</gene>
<dbReference type="Pfam" id="PF02129">
    <property type="entry name" value="Peptidase_S15"/>
    <property type="match status" value="1"/>
</dbReference>
<dbReference type="InterPro" id="IPR008979">
    <property type="entry name" value="Galactose-bd-like_sf"/>
</dbReference>
<dbReference type="Gene3D" id="2.60.120.260">
    <property type="entry name" value="Galactose-binding domain-like"/>
    <property type="match status" value="1"/>
</dbReference>
<evidence type="ECO:0000256" key="1">
    <source>
        <dbReference type="ARBA" id="ARBA00022801"/>
    </source>
</evidence>
<dbReference type="SUPFAM" id="SSF53474">
    <property type="entry name" value="alpha/beta-Hydrolases"/>
    <property type="match status" value="1"/>
</dbReference>
<proteinExistence type="predicted"/>
<dbReference type="InterPro" id="IPR005674">
    <property type="entry name" value="CocE/Ser_esterase"/>
</dbReference>
<reference evidence="3 4" key="1">
    <citation type="submission" date="2018-06" db="EMBL/GenBank/DDBJ databases">
        <title>Draft Genome Sequence of a Novel Marine Bacterium Related to the Verrucomicrobia.</title>
        <authorList>
            <person name="Vosseberg J."/>
            <person name="Martijn J."/>
            <person name="Ettema T.J.G."/>
        </authorList>
    </citation>
    <scope>NUCLEOTIDE SEQUENCE [LARGE SCALE GENOMIC DNA]</scope>
    <source>
        <strain evidence="3">TARA_B100001123</strain>
    </source>
</reference>
<dbReference type="PANTHER" id="PTHR43056:SF10">
    <property type="entry name" value="COCE_NOND FAMILY, PUTATIVE (AFU_ORTHOLOGUE AFUA_7G00600)-RELATED"/>
    <property type="match status" value="1"/>
</dbReference>
<dbReference type="SUPFAM" id="SSF49785">
    <property type="entry name" value="Galactose-binding domain-like"/>
    <property type="match status" value="1"/>
</dbReference>
<evidence type="ECO:0000313" key="4">
    <source>
        <dbReference type="Proteomes" id="UP000247465"/>
    </source>
</evidence>
<dbReference type="InterPro" id="IPR029058">
    <property type="entry name" value="AB_hydrolase_fold"/>
</dbReference>
<evidence type="ECO:0000259" key="2">
    <source>
        <dbReference type="SMART" id="SM00939"/>
    </source>
</evidence>